<dbReference type="Pfam" id="PF13407">
    <property type="entry name" value="Peripla_BP_4"/>
    <property type="match status" value="1"/>
</dbReference>
<evidence type="ECO:0000256" key="2">
    <source>
        <dbReference type="ARBA" id="ARBA00007639"/>
    </source>
</evidence>
<keyword evidence="3 4" id="KW-0732">Signal</keyword>
<feature type="signal peptide" evidence="4">
    <location>
        <begin position="1"/>
        <end position="22"/>
    </location>
</feature>
<comment type="similarity">
    <text evidence="2">Belongs to the bacterial solute-binding protein 2 family.</text>
</comment>
<dbReference type="PROSITE" id="PS51257">
    <property type="entry name" value="PROKAR_LIPOPROTEIN"/>
    <property type="match status" value="1"/>
</dbReference>
<evidence type="ECO:0000313" key="6">
    <source>
        <dbReference type="EMBL" id="RFA06979.1"/>
    </source>
</evidence>
<gene>
    <name evidence="6" type="ORF">B7R21_17560</name>
</gene>
<dbReference type="AlphaFoldDB" id="A0A3E0VB49"/>
<dbReference type="InterPro" id="IPR025997">
    <property type="entry name" value="SBP_2_dom"/>
</dbReference>
<comment type="subcellular location">
    <subcellularLocation>
        <location evidence="1">Cell envelope</location>
    </subcellularLocation>
</comment>
<organism evidence="6 7">
    <name type="scientific">Subtercola boreus</name>
    <dbReference type="NCBI Taxonomy" id="120213"/>
    <lineage>
        <taxon>Bacteria</taxon>
        <taxon>Bacillati</taxon>
        <taxon>Actinomycetota</taxon>
        <taxon>Actinomycetes</taxon>
        <taxon>Micrococcales</taxon>
        <taxon>Microbacteriaceae</taxon>
        <taxon>Subtercola</taxon>
    </lineage>
</organism>
<dbReference type="GO" id="GO:0030313">
    <property type="term" value="C:cell envelope"/>
    <property type="evidence" value="ECO:0007669"/>
    <property type="project" value="UniProtKB-SubCell"/>
</dbReference>
<dbReference type="Proteomes" id="UP000256709">
    <property type="component" value="Unassembled WGS sequence"/>
</dbReference>
<name>A0A3E0VB49_9MICO</name>
<comment type="caution">
    <text evidence="6">The sequence shown here is derived from an EMBL/GenBank/DDBJ whole genome shotgun (WGS) entry which is preliminary data.</text>
</comment>
<dbReference type="GO" id="GO:0030246">
    <property type="term" value="F:carbohydrate binding"/>
    <property type="evidence" value="ECO:0007669"/>
    <property type="project" value="UniProtKB-ARBA"/>
</dbReference>
<reference evidence="6 7" key="1">
    <citation type="submission" date="2017-04" db="EMBL/GenBank/DDBJ databases">
        <title>Comparative genome analysis of Subtercola boreus.</title>
        <authorList>
            <person name="Cho Y.-J."/>
            <person name="Cho A."/>
            <person name="Kim O.-S."/>
            <person name="Lee J.-I."/>
        </authorList>
    </citation>
    <scope>NUCLEOTIDE SEQUENCE [LARGE SCALE GENOMIC DNA]</scope>
    <source>
        <strain evidence="6 7">P27444</strain>
    </source>
</reference>
<evidence type="ECO:0000256" key="1">
    <source>
        <dbReference type="ARBA" id="ARBA00004196"/>
    </source>
</evidence>
<dbReference type="InterPro" id="IPR028082">
    <property type="entry name" value="Peripla_BP_I"/>
</dbReference>
<proteinExistence type="inferred from homology"/>
<dbReference type="EMBL" id="NBXA01000034">
    <property type="protein sequence ID" value="RFA06979.1"/>
    <property type="molecule type" value="Genomic_DNA"/>
</dbReference>
<feature type="chain" id="PRO_5017617043" evidence="4">
    <location>
        <begin position="23"/>
        <end position="326"/>
    </location>
</feature>
<protein>
    <submittedName>
        <fullName evidence="6">Carbohydrate-binding protein</fullName>
    </submittedName>
</protein>
<accession>A0A3E0VB49</accession>
<dbReference type="SUPFAM" id="SSF53822">
    <property type="entry name" value="Periplasmic binding protein-like I"/>
    <property type="match status" value="1"/>
</dbReference>
<dbReference type="CDD" id="cd01536">
    <property type="entry name" value="PBP1_ABC_sugar_binding-like"/>
    <property type="match status" value="1"/>
</dbReference>
<evidence type="ECO:0000259" key="5">
    <source>
        <dbReference type="Pfam" id="PF13407"/>
    </source>
</evidence>
<dbReference type="PANTHER" id="PTHR46847:SF1">
    <property type="entry name" value="D-ALLOSE-BINDING PERIPLASMIC PROTEIN-RELATED"/>
    <property type="match status" value="1"/>
</dbReference>
<dbReference type="Gene3D" id="3.40.50.2300">
    <property type="match status" value="2"/>
</dbReference>
<feature type="domain" description="Periplasmic binding protein" evidence="5">
    <location>
        <begin position="40"/>
        <end position="301"/>
    </location>
</feature>
<evidence type="ECO:0000313" key="7">
    <source>
        <dbReference type="Proteomes" id="UP000256709"/>
    </source>
</evidence>
<dbReference type="PANTHER" id="PTHR46847">
    <property type="entry name" value="D-ALLOSE-BINDING PERIPLASMIC PROTEIN-RELATED"/>
    <property type="match status" value="1"/>
</dbReference>
<sequence>MLRAAAVISGIVLLATGCSSQAGSTATTTDASVGSGKGAVAMSFGGLDIQIWNDMLTFMKPMVETAGYQFLVDDPAWKIQTQVSDWESWVARGDVKAIMGYPVQSDSTVAVTGQADAAGIPVLGYASAWEGTTASVLIDNHADGLRLGTDAGKWIVEKYGSGTPVPVALLGYRDTDLGRERTEGIVEGLQAAGANVSLNESSVISLDDGYAAVQNQLTAQPNTKVWLSMGNDPALGAYQALIDSGVDPHASDVLLGNVDATDDILNIVKDPQSFWRLVYILPARQLGEANAQMLIDAADGKPLKDVTISSTQVTPENAESFLLANQ</sequence>
<evidence type="ECO:0000256" key="4">
    <source>
        <dbReference type="SAM" id="SignalP"/>
    </source>
</evidence>
<evidence type="ECO:0000256" key="3">
    <source>
        <dbReference type="ARBA" id="ARBA00022729"/>
    </source>
</evidence>